<sequence length="60" mass="6677">MAVRVRALGRKDVRNSCKRIAATLAREGIPISFRTVWKILKAAGLATAKDRQRAIESKAR</sequence>
<dbReference type="EMBL" id="JAGWCR010000011">
    <property type="protein sequence ID" value="MBS3651038.1"/>
    <property type="molecule type" value="Genomic_DNA"/>
</dbReference>
<dbReference type="Proteomes" id="UP000680348">
    <property type="component" value="Unassembled WGS sequence"/>
</dbReference>
<accession>A0A942E4J8</accession>
<evidence type="ECO:0000313" key="2">
    <source>
        <dbReference type="Proteomes" id="UP000680348"/>
    </source>
</evidence>
<proteinExistence type="predicted"/>
<evidence type="ECO:0000313" key="1">
    <source>
        <dbReference type="EMBL" id="MBS3651038.1"/>
    </source>
</evidence>
<organism evidence="1 2">
    <name type="scientific">Pseudaminobacter soli</name>
    <name type="common">ex Zhang et al. 2022</name>
    <dbReference type="NCBI Taxonomy" id="2831468"/>
    <lineage>
        <taxon>Bacteria</taxon>
        <taxon>Pseudomonadati</taxon>
        <taxon>Pseudomonadota</taxon>
        <taxon>Alphaproteobacteria</taxon>
        <taxon>Hyphomicrobiales</taxon>
        <taxon>Phyllobacteriaceae</taxon>
        <taxon>Pseudaminobacter</taxon>
    </lineage>
</organism>
<gene>
    <name evidence="1" type="ORF">KEU06_20720</name>
</gene>
<protein>
    <submittedName>
        <fullName evidence="1">Uncharacterized protein</fullName>
    </submittedName>
</protein>
<comment type="caution">
    <text evidence="1">The sequence shown here is derived from an EMBL/GenBank/DDBJ whole genome shotgun (WGS) entry which is preliminary data.</text>
</comment>
<reference evidence="1" key="1">
    <citation type="submission" date="2021-04" db="EMBL/GenBank/DDBJ databases">
        <title>Pseudaminobacter soli sp. nov., isolated from paddy soil contaminated by heavy metals.</title>
        <authorList>
            <person name="Zhang K."/>
        </authorList>
    </citation>
    <scope>NUCLEOTIDE SEQUENCE</scope>
    <source>
        <strain evidence="1">19-2017</strain>
    </source>
</reference>
<keyword evidence="2" id="KW-1185">Reference proteome</keyword>
<dbReference type="AlphaFoldDB" id="A0A942E4J8"/>
<name>A0A942E4J8_9HYPH</name>